<accession>A0AAD7RIP3</accession>
<organism evidence="4 5">
    <name type="scientific">Aldrovandia affinis</name>
    <dbReference type="NCBI Taxonomy" id="143900"/>
    <lineage>
        <taxon>Eukaryota</taxon>
        <taxon>Metazoa</taxon>
        <taxon>Chordata</taxon>
        <taxon>Craniata</taxon>
        <taxon>Vertebrata</taxon>
        <taxon>Euteleostomi</taxon>
        <taxon>Actinopterygii</taxon>
        <taxon>Neopterygii</taxon>
        <taxon>Teleostei</taxon>
        <taxon>Notacanthiformes</taxon>
        <taxon>Halosauridae</taxon>
        <taxon>Aldrovandia</taxon>
    </lineage>
</organism>
<dbReference type="AlphaFoldDB" id="A0AAD7RIP3"/>
<comment type="caution">
    <text evidence="4">The sequence shown here is derived from an EMBL/GenBank/DDBJ whole genome shotgun (WGS) entry which is preliminary data.</text>
</comment>
<feature type="transmembrane region" description="Helical" evidence="2">
    <location>
        <begin position="12"/>
        <end position="32"/>
    </location>
</feature>
<dbReference type="InterPro" id="IPR006052">
    <property type="entry name" value="TNF_dom"/>
</dbReference>
<reference evidence="4" key="1">
    <citation type="journal article" date="2023" name="Science">
        <title>Genome structures resolve the early diversification of teleost fishes.</title>
        <authorList>
            <person name="Parey E."/>
            <person name="Louis A."/>
            <person name="Montfort J."/>
            <person name="Bouchez O."/>
            <person name="Roques C."/>
            <person name="Iampietro C."/>
            <person name="Lluch J."/>
            <person name="Castinel A."/>
            <person name="Donnadieu C."/>
            <person name="Desvignes T."/>
            <person name="Floi Bucao C."/>
            <person name="Jouanno E."/>
            <person name="Wen M."/>
            <person name="Mejri S."/>
            <person name="Dirks R."/>
            <person name="Jansen H."/>
            <person name="Henkel C."/>
            <person name="Chen W.J."/>
            <person name="Zahm M."/>
            <person name="Cabau C."/>
            <person name="Klopp C."/>
            <person name="Thompson A.W."/>
            <person name="Robinson-Rechavi M."/>
            <person name="Braasch I."/>
            <person name="Lecointre G."/>
            <person name="Bobe J."/>
            <person name="Postlethwait J.H."/>
            <person name="Berthelot C."/>
            <person name="Roest Crollius H."/>
            <person name="Guiguen Y."/>
        </authorList>
    </citation>
    <scope>NUCLEOTIDE SEQUENCE</scope>
    <source>
        <strain evidence="4">NC1722</strain>
    </source>
</reference>
<dbReference type="Proteomes" id="UP001221898">
    <property type="component" value="Unassembled WGS sequence"/>
</dbReference>
<sequence>MKQDISLTRVRLCFVGLALVLAAVVGFLIGIVSELKCGKKPGGLCCRNATQAFYVLRRTDLTDLFRSQSSKASMFLKATAGGPGEEKMGQVRWAKITDSHGAALEEGRGWIRVDEAGLYLLFVQAVYSLRAAEGGTSISGGGSVVLHFKVLVKHRTGNVEEYSSIYDQRYPQEEEIDVVLSQSVLVWMEAGNHLAVNASHREIMDYHSNPYSSFLTLIKYSDLS</sequence>
<dbReference type="SUPFAM" id="SSF49842">
    <property type="entry name" value="TNF-like"/>
    <property type="match status" value="1"/>
</dbReference>
<dbReference type="GO" id="GO:0006955">
    <property type="term" value="P:immune response"/>
    <property type="evidence" value="ECO:0007669"/>
    <property type="project" value="InterPro"/>
</dbReference>
<name>A0AAD7RIP3_9TELE</name>
<keyword evidence="2" id="KW-1133">Transmembrane helix</keyword>
<evidence type="ECO:0000256" key="1">
    <source>
        <dbReference type="ARBA" id="ARBA00008670"/>
    </source>
</evidence>
<dbReference type="Pfam" id="PF00229">
    <property type="entry name" value="TNF"/>
    <property type="match status" value="1"/>
</dbReference>
<comment type="similarity">
    <text evidence="1">Belongs to the tumor necrosis factor family.</text>
</comment>
<keyword evidence="2" id="KW-0472">Membrane</keyword>
<dbReference type="EMBL" id="JAINUG010000262">
    <property type="protein sequence ID" value="KAJ8384888.1"/>
    <property type="molecule type" value="Genomic_DNA"/>
</dbReference>
<evidence type="ECO:0000259" key="3">
    <source>
        <dbReference type="Pfam" id="PF00229"/>
    </source>
</evidence>
<dbReference type="Gene3D" id="2.60.120.40">
    <property type="match status" value="1"/>
</dbReference>
<evidence type="ECO:0000313" key="5">
    <source>
        <dbReference type="Proteomes" id="UP001221898"/>
    </source>
</evidence>
<proteinExistence type="inferred from homology"/>
<gene>
    <name evidence="4" type="ORF">AAFF_G00196960</name>
</gene>
<protein>
    <recommendedName>
        <fullName evidence="3">THD domain-containing protein</fullName>
    </recommendedName>
</protein>
<evidence type="ECO:0000313" key="4">
    <source>
        <dbReference type="EMBL" id="KAJ8384888.1"/>
    </source>
</evidence>
<dbReference type="GO" id="GO:0016020">
    <property type="term" value="C:membrane"/>
    <property type="evidence" value="ECO:0007669"/>
    <property type="project" value="InterPro"/>
</dbReference>
<dbReference type="GO" id="GO:0005164">
    <property type="term" value="F:tumor necrosis factor receptor binding"/>
    <property type="evidence" value="ECO:0007669"/>
    <property type="project" value="InterPro"/>
</dbReference>
<feature type="domain" description="THD" evidence="3">
    <location>
        <begin position="98"/>
        <end position="219"/>
    </location>
</feature>
<dbReference type="InterPro" id="IPR008983">
    <property type="entry name" value="Tumour_necrosis_fac-like_dom"/>
</dbReference>
<evidence type="ECO:0000256" key="2">
    <source>
        <dbReference type="SAM" id="Phobius"/>
    </source>
</evidence>
<keyword evidence="2" id="KW-0812">Transmembrane</keyword>
<keyword evidence="5" id="KW-1185">Reference proteome</keyword>